<keyword evidence="2" id="KW-0689">Ribosomal protein</keyword>
<sequence length="327" mass="36388">MSSPGGILNGLATALHGSIRTAPSIHRLQLGLLRYQCQCRTNRVLLPLVFFSISTYFIVSPDILSASTVLQLGFDGRLKKSPTNALRPIIPDNAFIICINAAGDIDLADAYSLDTVITSSPEKEVHDLWAFYLYAVLLCQAFAYCKKFPTTASPRSLGRVSVLVWLIILSDQLLIITLPFPIVVPLPRKYSHPYPLKSIPRASYLFLFNHGRGKRKNRKTHIRFRDNQARTDDFHHSGSKGDLSVNFSTITPKKPNSALRKVARVRLIGFEITAYIPGISHNSQEHFVVLVRGERVKDLAGVRYHIIRGTLNAVGVKDRQQGCSSAL</sequence>
<dbReference type="GO" id="GO:0003735">
    <property type="term" value="F:structural constituent of ribosome"/>
    <property type="evidence" value="ECO:0007669"/>
    <property type="project" value="InterPro"/>
</dbReference>
<feature type="transmembrane region" description="Helical" evidence="4">
    <location>
        <begin position="128"/>
        <end position="145"/>
    </location>
</feature>
<dbReference type="InterPro" id="IPR012340">
    <property type="entry name" value="NA-bd_OB-fold"/>
</dbReference>
<dbReference type="SUPFAM" id="SSF50249">
    <property type="entry name" value="Nucleic acid-binding proteins"/>
    <property type="match status" value="1"/>
</dbReference>
<dbReference type="NCBIfam" id="TIGR00981">
    <property type="entry name" value="rpsL_bact"/>
    <property type="match status" value="1"/>
</dbReference>
<feature type="transmembrane region" description="Helical" evidence="4">
    <location>
        <begin position="44"/>
        <end position="64"/>
    </location>
</feature>
<evidence type="ECO:0000256" key="4">
    <source>
        <dbReference type="SAM" id="Phobius"/>
    </source>
</evidence>
<keyword evidence="3" id="KW-0687">Ribonucleoprotein</keyword>
<evidence type="ECO:0000256" key="1">
    <source>
        <dbReference type="ARBA" id="ARBA00005657"/>
    </source>
</evidence>
<keyword evidence="4" id="KW-0472">Membrane</keyword>
<accession>A0A5D2DEM7</accession>
<dbReference type="Proteomes" id="UP000323506">
    <property type="component" value="Chromosome D02"/>
</dbReference>
<dbReference type="CDD" id="cd03368">
    <property type="entry name" value="Ribosomal_S12"/>
    <property type="match status" value="1"/>
</dbReference>
<evidence type="ECO:0000256" key="3">
    <source>
        <dbReference type="ARBA" id="ARBA00023274"/>
    </source>
</evidence>
<dbReference type="InterPro" id="IPR005679">
    <property type="entry name" value="Ribosomal_uS12_bac"/>
</dbReference>
<dbReference type="EMBL" id="CM017702">
    <property type="protein sequence ID" value="TYG80097.1"/>
    <property type="molecule type" value="Genomic_DNA"/>
</dbReference>
<dbReference type="AlphaFoldDB" id="A0A5D2DEM7"/>
<organism evidence="5 6">
    <name type="scientific">Gossypium darwinii</name>
    <name type="common">Darwin's cotton</name>
    <name type="synonym">Gossypium barbadense var. darwinii</name>
    <dbReference type="NCBI Taxonomy" id="34276"/>
    <lineage>
        <taxon>Eukaryota</taxon>
        <taxon>Viridiplantae</taxon>
        <taxon>Streptophyta</taxon>
        <taxon>Embryophyta</taxon>
        <taxon>Tracheophyta</taxon>
        <taxon>Spermatophyta</taxon>
        <taxon>Magnoliopsida</taxon>
        <taxon>eudicotyledons</taxon>
        <taxon>Gunneridae</taxon>
        <taxon>Pentapetalae</taxon>
        <taxon>rosids</taxon>
        <taxon>malvids</taxon>
        <taxon>Malvales</taxon>
        <taxon>Malvaceae</taxon>
        <taxon>Malvoideae</taxon>
        <taxon>Gossypium</taxon>
    </lineage>
</organism>
<dbReference type="PANTHER" id="PTHR38146">
    <property type="entry name" value="30S RIBOSOMAL PROTEIN S12, CHLOROPLASTIC"/>
    <property type="match status" value="1"/>
</dbReference>
<proteinExistence type="inferred from homology"/>
<protein>
    <recommendedName>
        <fullName evidence="7">Ribosomal protein S12</fullName>
    </recommendedName>
</protein>
<dbReference type="GO" id="GO:0006412">
    <property type="term" value="P:translation"/>
    <property type="evidence" value="ECO:0007669"/>
    <property type="project" value="InterPro"/>
</dbReference>
<dbReference type="Gene3D" id="2.40.50.140">
    <property type="entry name" value="Nucleic acid-binding proteins"/>
    <property type="match status" value="1"/>
</dbReference>
<dbReference type="PRINTS" id="PR01034">
    <property type="entry name" value="RIBOSOMALS12"/>
</dbReference>
<evidence type="ECO:0008006" key="7">
    <source>
        <dbReference type="Google" id="ProtNLM"/>
    </source>
</evidence>
<dbReference type="GO" id="GO:0015935">
    <property type="term" value="C:small ribosomal subunit"/>
    <property type="evidence" value="ECO:0007669"/>
    <property type="project" value="InterPro"/>
</dbReference>
<dbReference type="PROSITE" id="PS00055">
    <property type="entry name" value="RIBOSOMAL_S12"/>
    <property type="match status" value="1"/>
</dbReference>
<gene>
    <name evidence="5" type="ORF">ES288_D02G189300v1</name>
</gene>
<evidence type="ECO:0000313" key="5">
    <source>
        <dbReference type="EMBL" id="TYG80097.1"/>
    </source>
</evidence>
<dbReference type="PANTHER" id="PTHR38146:SF8">
    <property type="entry name" value="TIFY DOMAIN-CONTAINING PROTEIN"/>
    <property type="match status" value="1"/>
</dbReference>
<dbReference type="Pfam" id="PF00164">
    <property type="entry name" value="Ribosom_S12_S23"/>
    <property type="match status" value="1"/>
</dbReference>
<dbReference type="InterPro" id="IPR006032">
    <property type="entry name" value="Ribosomal_uS12"/>
</dbReference>
<evidence type="ECO:0000256" key="2">
    <source>
        <dbReference type="ARBA" id="ARBA00022980"/>
    </source>
</evidence>
<evidence type="ECO:0000313" key="6">
    <source>
        <dbReference type="Proteomes" id="UP000323506"/>
    </source>
</evidence>
<comment type="similarity">
    <text evidence="1">Belongs to the universal ribosomal protein uS12 family.</text>
</comment>
<name>A0A5D2DEM7_GOSDA</name>
<keyword evidence="4" id="KW-0812">Transmembrane</keyword>
<keyword evidence="6" id="KW-1185">Reference proteome</keyword>
<feature type="transmembrane region" description="Helical" evidence="4">
    <location>
        <begin position="157"/>
        <end position="180"/>
    </location>
</feature>
<keyword evidence="4" id="KW-1133">Transmembrane helix</keyword>
<reference evidence="5 6" key="1">
    <citation type="submission" date="2019-06" db="EMBL/GenBank/DDBJ databases">
        <title>WGS assembly of Gossypium darwinii.</title>
        <authorList>
            <person name="Chen Z.J."/>
            <person name="Sreedasyam A."/>
            <person name="Ando A."/>
            <person name="Song Q."/>
            <person name="De L."/>
            <person name="Hulse-Kemp A."/>
            <person name="Ding M."/>
            <person name="Ye W."/>
            <person name="Kirkbride R."/>
            <person name="Jenkins J."/>
            <person name="Plott C."/>
            <person name="Lovell J."/>
            <person name="Lin Y.-M."/>
            <person name="Vaughn R."/>
            <person name="Liu B."/>
            <person name="Li W."/>
            <person name="Simpson S."/>
            <person name="Scheffler B."/>
            <person name="Saski C."/>
            <person name="Grover C."/>
            <person name="Hu G."/>
            <person name="Conover J."/>
            <person name="Carlson J."/>
            <person name="Shu S."/>
            <person name="Boston L."/>
            <person name="Williams M."/>
            <person name="Peterson D."/>
            <person name="Mcgee K."/>
            <person name="Jones D."/>
            <person name="Wendel J."/>
            <person name="Stelly D."/>
            <person name="Grimwood J."/>
            <person name="Schmutz J."/>
        </authorList>
    </citation>
    <scope>NUCLEOTIDE SEQUENCE [LARGE SCALE GENOMIC DNA]</scope>
    <source>
        <strain evidence="5">1808015.09</strain>
    </source>
</reference>